<keyword evidence="1" id="KW-1133">Transmembrane helix</keyword>
<reference evidence="2" key="1">
    <citation type="submission" date="2022-11" db="EMBL/GenBank/DDBJ databases">
        <authorList>
            <person name="Kikuchi T."/>
        </authorList>
    </citation>
    <scope>NUCLEOTIDE SEQUENCE</scope>
    <source>
        <strain evidence="2">PS1010</strain>
    </source>
</reference>
<evidence type="ECO:0000313" key="3">
    <source>
        <dbReference type="Proteomes" id="UP001152747"/>
    </source>
</evidence>
<evidence type="ECO:0000313" key="2">
    <source>
        <dbReference type="EMBL" id="CAI5444094.1"/>
    </source>
</evidence>
<protein>
    <submittedName>
        <fullName evidence="2">Uncharacterized protein</fullName>
    </submittedName>
</protein>
<organism evidence="2 3">
    <name type="scientific">Caenorhabditis angaria</name>
    <dbReference type="NCBI Taxonomy" id="860376"/>
    <lineage>
        <taxon>Eukaryota</taxon>
        <taxon>Metazoa</taxon>
        <taxon>Ecdysozoa</taxon>
        <taxon>Nematoda</taxon>
        <taxon>Chromadorea</taxon>
        <taxon>Rhabditida</taxon>
        <taxon>Rhabditina</taxon>
        <taxon>Rhabditomorpha</taxon>
        <taxon>Rhabditoidea</taxon>
        <taxon>Rhabditidae</taxon>
        <taxon>Peloderinae</taxon>
        <taxon>Caenorhabditis</taxon>
    </lineage>
</organism>
<sequence length="137" mass="16262">MPTVNLAINIDPNEPRTCWRIPTSIAIYIFQASLILLIIGIAVGYELPGYLLIFFVWYICIMSRPVVTIDALKDNIFWLIVIFIILFFHIFYMNLVFQHLHHLTKTKTLDQLQPTQFLSHQRLRPLQRLHNNSRWEI</sequence>
<accession>A0A9P1IEZ7</accession>
<keyword evidence="3" id="KW-1185">Reference proteome</keyword>
<feature type="transmembrane region" description="Helical" evidence="1">
    <location>
        <begin position="50"/>
        <end position="69"/>
    </location>
</feature>
<keyword evidence="1" id="KW-0472">Membrane</keyword>
<feature type="transmembrane region" description="Helical" evidence="1">
    <location>
        <begin position="75"/>
        <end position="97"/>
    </location>
</feature>
<proteinExistence type="predicted"/>
<keyword evidence="1" id="KW-0812">Transmembrane</keyword>
<name>A0A9P1IEZ7_9PELO</name>
<gene>
    <name evidence="2" type="ORF">CAMP_LOCUS6731</name>
</gene>
<dbReference type="AlphaFoldDB" id="A0A9P1IEZ7"/>
<feature type="transmembrane region" description="Helical" evidence="1">
    <location>
        <begin position="25"/>
        <end position="43"/>
    </location>
</feature>
<dbReference type="Proteomes" id="UP001152747">
    <property type="component" value="Unassembled WGS sequence"/>
</dbReference>
<comment type="caution">
    <text evidence="2">The sequence shown here is derived from an EMBL/GenBank/DDBJ whole genome shotgun (WGS) entry which is preliminary data.</text>
</comment>
<dbReference type="EMBL" id="CANHGI010000003">
    <property type="protein sequence ID" value="CAI5444094.1"/>
    <property type="molecule type" value="Genomic_DNA"/>
</dbReference>
<evidence type="ECO:0000256" key="1">
    <source>
        <dbReference type="SAM" id="Phobius"/>
    </source>
</evidence>